<gene>
    <name evidence="2" type="ORF">LCGC14_0572970</name>
</gene>
<protein>
    <submittedName>
        <fullName evidence="2">Uncharacterized protein</fullName>
    </submittedName>
</protein>
<organism evidence="2">
    <name type="scientific">marine sediment metagenome</name>
    <dbReference type="NCBI Taxonomy" id="412755"/>
    <lineage>
        <taxon>unclassified sequences</taxon>
        <taxon>metagenomes</taxon>
        <taxon>ecological metagenomes</taxon>
    </lineage>
</organism>
<comment type="caution">
    <text evidence="2">The sequence shown here is derived from an EMBL/GenBank/DDBJ whole genome shotgun (WGS) entry which is preliminary data.</text>
</comment>
<name>A0A0F9U524_9ZZZZ</name>
<evidence type="ECO:0000256" key="1">
    <source>
        <dbReference type="SAM" id="MobiDB-lite"/>
    </source>
</evidence>
<sequence length="72" mass="7964">MPTTDHGWGHHAPGWLGGKGYKPKGSQPDAEVRRWIAVCESYMQHDPEADISRPLCFAVHDGAVCRRLEGHG</sequence>
<reference evidence="2" key="1">
    <citation type="journal article" date="2015" name="Nature">
        <title>Complex archaea that bridge the gap between prokaryotes and eukaryotes.</title>
        <authorList>
            <person name="Spang A."/>
            <person name="Saw J.H."/>
            <person name="Jorgensen S.L."/>
            <person name="Zaremba-Niedzwiedzka K."/>
            <person name="Martijn J."/>
            <person name="Lind A.E."/>
            <person name="van Eijk R."/>
            <person name="Schleper C."/>
            <person name="Guy L."/>
            <person name="Ettema T.J."/>
        </authorList>
    </citation>
    <scope>NUCLEOTIDE SEQUENCE</scope>
</reference>
<dbReference type="AlphaFoldDB" id="A0A0F9U524"/>
<evidence type="ECO:0000313" key="2">
    <source>
        <dbReference type="EMBL" id="KKN56386.1"/>
    </source>
</evidence>
<dbReference type="EMBL" id="LAZR01000846">
    <property type="protein sequence ID" value="KKN56386.1"/>
    <property type="molecule type" value="Genomic_DNA"/>
</dbReference>
<accession>A0A0F9U524</accession>
<proteinExistence type="predicted"/>
<feature type="region of interest" description="Disordered" evidence="1">
    <location>
        <begin position="1"/>
        <end position="27"/>
    </location>
</feature>